<reference evidence="2" key="1">
    <citation type="submission" date="2013-07" db="EMBL/GenBank/DDBJ databases">
        <title>The Genome Sequence of Cryptococcus bestiolae CBS10118.</title>
        <authorList>
            <consortium name="The Broad Institute Genome Sequencing Platform"/>
            <person name="Cuomo C."/>
            <person name="Litvintseva A."/>
            <person name="Chen Y."/>
            <person name="Heitman J."/>
            <person name="Sun S."/>
            <person name="Springer D."/>
            <person name="Dromer F."/>
            <person name="Young S.K."/>
            <person name="Zeng Q."/>
            <person name="Gargeya S."/>
            <person name="Fitzgerald M."/>
            <person name="Abouelleil A."/>
            <person name="Alvarado L."/>
            <person name="Berlin A.M."/>
            <person name="Chapman S.B."/>
            <person name="Dewar J."/>
            <person name="Goldberg J."/>
            <person name="Griggs A."/>
            <person name="Gujja S."/>
            <person name="Hansen M."/>
            <person name="Howarth C."/>
            <person name="Imamovic A."/>
            <person name="Larimer J."/>
            <person name="McCowan C."/>
            <person name="Murphy C."/>
            <person name="Pearson M."/>
            <person name="Priest M."/>
            <person name="Roberts A."/>
            <person name="Saif S."/>
            <person name="Shea T."/>
            <person name="Sykes S."/>
            <person name="Wortman J."/>
            <person name="Nusbaum C."/>
            <person name="Birren B."/>
        </authorList>
    </citation>
    <scope>NUCLEOTIDE SEQUENCE [LARGE SCALE GENOMIC DNA]</scope>
    <source>
        <strain evidence="2">CBS 10118</strain>
    </source>
</reference>
<dbReference type="GeneID" id="30206487"/>
<reference evidence="3" key="4">
    <citation type="submission" date="2024-02" db="EMBL/GenBank/DDBJ databases">
        <title>Comparative genomics of Cryptococcus and Kwoniella reveals pathogenesis evolution and contrasting modes of karyotype evolution via chromosome fusion or intercentromeric recombination.</title>
        <authorList>
            <person name="Coelho M.A."/>
            <person name="David-Palma M."/>
            <person name="Shea T."/>
            <person name="Bowers K."/>
            <person name="McGinley-Smith S."/>
            <person name="Mohammad A.W."/>
            <person name="Gnirke A."/>
            <person name="Yurkov A.M."/>
            <person name="Nowrousian M."/>
            <person name="Sun S."/>
            <person name="Cuomo C.A."/>
            <person name="Heitman J."/>
        </authorList>
    </citation>
    <scope>NUCLEOTIDE SEQUENCE</scope>
    <source>
        <strain evidence="3">CBS 10118</strain>
    </source>
</reference>
<dbReference type="KEGG" id="kbi:30206487"/>
<dbReference type="OrthoDB" id="2124108at2759"/>
<feature type="compositionally biased region" description="Low complexity" evidence="1">
    <location>
        <begin position="269"/>
        <end position="279"/>
    </location>
</feature>
<evidence type="ECO:0000313" key="4">
    <source>
        <dbReference type="Proteomes" id="UP000092730"/>
    </source>
</evidence>
<dbReference type="EMBL" id="KI894019">
    <property type="protein sequence ID" value="OCF27248.1"/>
    <property type="molecule type" value="Genomic_DNA"/>
</dbReference>
<reference evidence="3" key="2">
    <citation type="submission" date="2013-07" db="EMBL/GenBank/DDBJ databases">
        <authorList>
            <consortium name="The Broad Institute Genome Sequencing Platform"/>
            <person name="Cuomo C."/>
            <person name="Litvintseva A."/>
            <person name="Chen Y."/>
            <person name="Heitman J."/>
            <person name="Sun S."/>
            <person name="Springer D."/>
            <person name="Dromer F."/>
            <person name="Young S.K."/>
            <person name="Zeng Q."/>
            <person name="Gargeya S."/>
            <person name="Fitzgerald M."/>
            <person name="Abouelleil A."/>
            <person name="Alvarado L."/>
            <person name="Berlin A.M."/>
            <person name="Chapman S.B."/>
            <person name="Dewar J."/>
            <person name="Goldberg J."/>
            <person name="Griggs A."/>
            <person name="Gujja S."/>
            <person name="Hansen M."/>
            <person name="Howarth C."/>
            <person name="Imamovic A."/>
            <person name="Larimer J."/>
            <person name="McCowan C."/>
            <person name="Murphy C."/>
            <person name="Pearson M."/>
            <person name="Priest M."/>
            <person name="Roberts A."/>
            <person name="Saif S."/>
            <person name="Shea T."/>
            <person name="Sykes S."/>
            <person name="Wortman J."/>
            <person name="Nusbaum C."/>
            <person name="Birren B."/>
        </authorList>
    </citation>
    <scope>NUCLEOTIDE SEQUENCE</scope>
    <source>
        <strain evidence="3">CBS 10118</strain>
    </source>
</reference>
<dbReference type="Proteomes" id="UP000092730">
    <property type="component" value="Chromosome 2"/>
</dbReference>
<sequence>MTNQAETETQPTTSNYFEVAVQDDKQAIRQEEEEESINDSNANASTSTTTAALDKADKAEIRRQRIEAAVQRSKGEYKAEHAYTERGWFNSSETERNVLSKPKVDKQHLEYITTSLYYASPPKYAEALSLILRSFDPSLKAKSLGGLTRELFDTALRCALAIGDVENAVKLADSSKSMWKGQFAGIAALASDAYISAGRHIDALTPLLLSISNFGLHEPLLSRLSNILKSIVSSSSSPKGGEGIQHLLGILDKVIIWKSAHLQKPLFPPSVSSDQPQSQNRTTTNANVDMSFTDQPLNPSLILQELNIQEEDVGRYGDLISGLEGTVARLNKGFKSDPAEEVVEKSVREL</sequence>
<proteinExistence type="predicted"/>
<feature type="region of interest" description="Disordered" evidence="1">
    <location>
        <begin position="267"/>
        <end position="289"/>
    </location>
</feature>
<accession>A0A1B9G895</accession>
<dbReference type="EMBL" id="CP144542">
    <property type="protein sequence ID" value="WVW81395.1"/>
    <property type="molecule type" value="Genomic_DNA"/>
</dbReference>
<reference evidence="2" key="3">
    <citation type="submission" date="2014-01" db="EMBL/GenBank/DDBJ databases">
        <title>Evolution of pathogenesis and genome organization in the Tremellales.</title>
        <authorList>
            <person name="Cuomo C."/>
            <person name="Litvintseva A."/>
            <person name="Heitman J."/>
            <person name="Chen Y."/>
            <person name="Sun S."/>
            <person name="Springer D."/>
            <person name="Dromer F."/>
            <person name="Young S."/>
            <person name="Zeng Q."/>
            <person name="Chapman S."/>
            <person name="Gujja S."/>
            <person name="Saif S."/>
            <person name="Birren B."/>
        </authorList>
    </citation>
    <scope>NUCLEOTIDE SEQUENCE</scope>
    <source>
        <strain evidence="2">CBS 10118</strain>
    </source>
</reference>
<dbReference type="VEuPathDB" id="FungiDB:I302_02088"/>
<feature type="compositionally biased region" description="Polar residues" evidence="1">
    <location>
        <begin position="280"/>
        <end position="289"/>
    </location>
</feature>
<evidence type="ECO:0000256" key="1">
    <source>
        <dbReference type="SAM" id="MobiDB-lite"/>
    </source>
</evidence>
<protein>
    <submittedName>
        <fullName evidence="2">Uncharacterized protein</fullName>
    </submittedName>
</protein>
<feature type="compositionally biased region" description="Low complexity" evidence="1">
    <location>
        <begin position="38"/>
        <end position="53"/>
    </location>
</feature>
<dbReference type="RefSeq" id="XP_019048318.1">
    <property type="nucleotide sequence ID" value="XM_019188756.1"/>
</dbReference>
<evidence type="ECO:0000313" key="2">
    <source>
        <dbReference type="EMBL" id="OCF27248.1"/>
    </source>
</evidence>
<name>A0A1B9G895_9TREE</name>
<feature type="region of interest" description="Disordered" evidence="1">
    <location>
        <begin position="28"/>
        <end position="58"/>
    </location>
</feature>
<dbReference type="AlphaFoldDB" id="A0A1B9G895"/>
<keyword evidence="4" id="KW-1185">Reference proteome</keyword>
<organism evidence="2">
    <name type="scientific">Kwoniella bestiolae CBS 10118</name>
    <dbReference type="NCBI Taxonomy" id="1296100"/>
    <lineage>
        <taxon>Eukaryota</taxon>
        <taxon>Fungi</taxon>
        <taxon>Dikarya</taxon>
        <taxon>Basidiomycota</taxon>
        <taxon>Agaricomycotina</taxon>
        <taxon>Tremellomycetes</taxon>
        <taxon>Tremellales</taxon>
        <taxon>Cryptococcaceae</taxon>
        <taxon>Kwoniella</taxon>
    </lineage>
</organism>
<gene>
    <name evidence="2" type="ORF">I302_02088</name>
    <name evidence="3" type="ORF">I302_103387</name>
</gene>
<evidence type="ECO:0000313" key="3">
    <source>
        <dbReference type="EMBL" id="WVW81395.1"/>
    </source>
</evidence>